<keyword evidence="4" id="KW-0238">DNA-binding</keyword>
<name>A0A2K6W1X9_ONCVO</name>
<dbReference type="GO" id="GO:0000977">
    <property type="term" value="F:RNA polymerase II transcription regulatory region sequence-specific DNA binding"/>
    <property type="evidence" value="ECO:0007669"/>
    <property type="project" value="TreeGrafter"/>
</dbReference>
<dbReference type="STRING" id="6282.A0A2K6W1X9"/>
<keyword evidence="5" id="KW-0804">Transcription</keyword>
<accession>A0A2K6W1X9</accession>
<dbReference type="EnsemblMetazoa" id="OVOC4247.2">
    <property type="protein sequence ID" value="OVOC4247.2"/>
    <property type="gene ID" value="WBGene00241056"/>
</dbReference>
<feature type="domain" description="Transcription factor AP-2 C-terminal" evidence="7">
    <location>
        <begin position="148"/>
        <end position="339"/>
    </location>
</feature>
<evidence type="ECO:0000259" key="7">
    <source>
        <dbReference type="Pfam" id="PF03299"/>
    </source>
</evidence>
<dbReference type="PRINTS" id="PR01748">
    <property type="entry name" value="AP2TNSCPFCT"/>
</dbReference>
<dbReference type="GO" id="GO:0005634">
    <property type="term" value="C:nucleus"/>
    <property type="evidence" value="ECO:0007669"/>
    <property type="project" value="UniProtKB-SubCell"/>
</dbReference>
<dbReference type="InterPro" id="IPR013854">
    <property type="entry name" value="TF_AP2_C"/>
</dbReference>
<dbReference type="Proteomes" id="UP000024404">
    <property type="component" value="Unassembled WGS sequence"/>
</dbReference>
<keyword evidence="3" id="KW-0805">Transcription regulation</keyword>
<organism evidence="8 9">
    <name type="scientific">Onchocerca volvulus</name>
    <dbReference type="NCBI Taxonomy" id="6282"/>
    <lineage>
        <taxon>Eukaryota</taxon>
        <taxon>Metazoa</taxon>
        <taxon>Ecdysozoa</taxon>
        <taxon>Nematoda</taxon>
        <taxon>Chromadorea</taxon>
        <taxon>Rhabditida</taxon>
        <taxon>Spirurina</taxon>
        <taxon>Spiruromorpha</taxon>
        <taxon>Filarioidea</taxon>
        <taxon>Onchocercidae</taxon>
        <taxon>Onchocerca</taxon>
    </lineage>
</organism>
<keyword evidence="9" id="KW-1185">Reference proteome</keyword>
<comment type="similarity">
    <text evidence="2">Belongs to the AP-2 family.</text>
</comment>
<reference evidence="8" key="2">
    <citation type="submission" date="2018-02" db="UniProtKB">
        <authorList>
            <consortium name="EnsemblMetazoa"/>
        </authorList>
    </citation>
    <scope>IDENTIFICATION</scope>
</reference>
<evidence type="ECO:0000256" key="6">
    <source>
        <dbReference type="ARBA" id="ARBA00023242"/>
    </source>
</evidence>
<evidence type="ECO:0000313" key="8">
    <source>
        <dbReference type="EnsemblMetazoa" id="OVOC4247.2"/>
    </source>
</evidence>
<dbReference type="EMBL" id="CMVM020000129">
    <property type="status" value="NOT_ANNOTATED_CDS"/>
    <property type="molecule type" value="Genomic_DNA"/>
</dbReference>
<evidence type="ECO:0000256" key="1">
    <source>
        <dbReference type="ARBA" id="ARBA00004123"/>
    </source>
</evidence>
<evidence type="ECO:0000256" key="4">
    <source>
        <dbReference type="ARBA" id="ARBA00023125"/>
    </source>
</evidence>
<dbReference type="GO" id="GO:0000981">
    <property type="term" value="F:DNA-binding transcription factor activity, RNA polymerase II-specific"/>
    <property type="evidence" value="ECO:0007669"/>
    <property type="project" value="TreeGrafter"/>
</dbReference>
<keyword evidence="6" id="KW-0539">Nucleus</keyword>
<dbReference type="Pfam" id="PF03299">
    <property type="entry name" value="TF_AP-2"/>
    <property type="match status" value="1"/>
</dbReference>
<dbReference type="AlphaFoldDB" id="A0A2K6W1X9"/>
<comment type="subcellular location">
    <subcellularLocation>
        <location evidence="1">Nucleus</location>
    </subcellularLocation>
</comment>
<dbReference type="InterPro" id="IPR004979">
    <property type="entry name" value="TF_AP2"/>
</dbReference>
<dbReference type="PANTHER" id="PTHR10812">
    <property type="entry name" value="TRANSCRIPTION FACTOR AP-2"/>
    <property type="match status" value="1"/>
</dbReference>
<protein>
    <submittedName>
        <fullName evidence="8">TF_AP-2 domain-containing protein</fullName>
    </submittedName>
</protein>
<dbReference type="GO" id="GO:0042127">
    <property type="term" value="P:regulation of cell population proliferation"/>
    <property type="evidence" value="ECO:0007669"/>
    <property type="project" value="TreeGrafter"/>
</dbReference>
<evidence type="ECO:0000313" key="9">
    <source>
        <dbReference type="Proteomes" id="UP000024404"/>
    </source>
</evidence>
<evidence type="ECO:0000256" key="3">
    <source>
        <dbReference type="ARBA" id="ARBA00023015"/>
    </source>
</evidence>
<dbReference type="PANTHER" id="PTHR10812:SF17">
    <property type="entry name" value="TRANSCRIPTION FACTOR AP-2, ISOFORM D"/>
    <property type="match status" value="1"/>
</dbReference>
<evidence type="ECO:0000256" key="2">
    <source>
        <dbReference type="ARBA" id="ARBA00007770"/>
    </source>
</evidence>
<reference evidence="9" key="1">
    <citation type="submission" date="2013-10" db="EMBL/GenBank/DDBJ databases">
        <title>Genome sequencing of Onchocerca volvulus.</title>
        <authorList>
            <person name="Cotton J."/>
            <person name="Tsai J."/>
            <person name="Stanley E."/>
            <person name="Tracey A."/>
            <person name="Holroyd N."/>
            <person name="Lustigman S."/>
            <person name="Berriman M."/>
        </authorList>
    </citation>
    <scope>NUCLEOTIDE SEQUENCE</scope>
</reference>
<evidence type="ECO:0000256" key="5">
    <source>
        <dbReference type="ARBA" id="ARBA00023163"/>
    </source>
</evidence>
<proteinExistence type="inferred from homology"/>
<sequence>MMLPSSQKQANGTALLGRQIAGAQIDRIGTLLLEKKSLERKRPSSAQIYDDSDSVICSKRARTVKETLFNLLPALSTQNNYKRVGNESNLISLDRTTNFNFDQSSPAALSSNESTGDECNEDLGDFGSISSSPVLLTNVLPSTSTQTFCSVPGRLSLLCASSKYKVSVAELARRLSPPESLNASLLGGILRRAKSKNGGQTLRDQLEHIGLKLPAGRRKSTNVTLLTSLVEGEAQHLAKDFTNACLTEFPAKSIAQFRLKKCDTMSIMELEKEKEKFRVAKQLLSGFMDILRQDNNILFSNKEDNNMQSSMERFSLMTHTFGTPAILAGLSTFLMYLQESLDILSHQNTVKEFQVDNFIDSNVFCSQQINGMIPIVYMKRFTSLASIHIASKFNHTLHLFINRSMLCHQFSRYTSMVIQSVSDINV</sequence>
<dbReference type="EnsemblMetazoa" id="OVOC4247.1">
    <property type="protein sequence ID" value="OVOC4247.1"/>
    <property type="gene ID" value="WBGene00241056"/>
</dbReference>